<organism evidence="1 2">
    <name type="scientific">Alteromonas hispanica</name>
    <dbReference type="NCBI Taxonomy" id="315421"/>
    <lineage>
        <taxon>Bacteria</taxon>
        <taxon>Pseudomonadati</taxon>
        <taxon>Pseudomonadota</taxon>
        <taxon>Gammaproteobacteria</taxon>
        <taxon>Alteromonadales</taxon>
        <taxon>Alteromonadaceae</taxon>
        <taxon>Alteromonas/Salinimonas group</taxon>
        <taxon>Alteromonas</taxon>
    </lineage>
</organism>
<dbReference type="SUPFAM" id="SSF143081">
    <property type="entry name" value="BB1717-like"/>
    <property type="match status" value="1"/>
</dbReference>
<dbReference type="GO" id="GO:0003697">
    <property type="term" value="F:single-stranded DNA binding"/>
    <property type="evidence" value="ECO:0007669"/>
    <property type="project" value="InterPro"/>
</dbReference>
<dbReference type="InterPro" id="IPR036590">
    <property type="entry name" value="SRAP-like"/>
</dbReference>
<evidence type="ECO:0000313" key="2">
    <source>
        <dbReference type="Proteomes" id="UP000478837"/>
    </source>
</evidence>
<name>A0A6L9MPL6_9ALTE</name>
<accession>A0A6L9MPL6</accession>
<dbReference type="GO" id="GO:0106300">
    <property type="term" value="P:protein-DNA covalent cross-linking repair"/>
    <property type="evidence" value="ECO:0007669"/>
    <property type="project" value="InterPro"/>
</dbReference>
<gene>
    <name evidence="1" type="ORF">GTW09_00385</name>
</gene>
<dbReference type="EMBL" id="JAAAWP010000001">
    <property type="protein sequence ID" value="NDW19990.1"/>
    <property type="molecule type" value="Genomic_DNA"/>
</dbReference>
<sequence>MCGFIQRDTGSPATIALLNEVGLQGTMPLFKEEALQGDILNFYPAFGGNVEKRITNLIVDHSNTIHPTWWFDAKINGDNIDLGKRTTFNARNLDSSYWQKAITRRRGIVVATAVGESNLEGKGKSHYLMRPKSGALLLGAVYRVFSNGCFSCAVVTRPPREDFSMYHEKSIPFFLPHDKSAINAWLSNEDSSFVNDLLANPQIYTDLEVTKVKTFKRGEAISPSVLLPASQPHC</sequence>
<evidence type="ECO:0000313" key="1">
    <source>
        <dbReference type="EMBL" id="NDW19990.1"/>
    </source>
</evidence>
<dbReference type="AlphaFoldDB" id="A0A6L9MPL6"/>
<protein>
    <submittedName>
        <fullName evidence="1">DUF159 family protein</fullName>
    </submittedName>
</protein>
<dbReference type="Gene3D" id="3.90.1680.10">
    <property type="entry name" value="SOS response associated peptidase-like"/>
    <property type="match status" value="1"/>
</dbReference>
<keyword evidence="2" id="KW-1185">Reference proteome</keyword>
<comment type="caution">
    <text evidence="1">The sequence shown here is derived from an EMBL/GenBank/DDBJ whole genome shotgun (WGS) entry which is preliminary data.</text>
</comment>
<dbReference type="Pfam" id="PF02586">
    <property type="entry name" value="SRAP"/>
    <property type="match status" value="1"/>
</dbReference>
<reference evidence="1 2" key="1">
    <citation type="submission" date="2020-01" db="EMBL/GenBank/DDBJ databases">
        <title>Genomes of bacteria type strains.</title>
        <authorList>
            <person name="Chen J."/>
            <person name="Zhu S."/>
            <person name="Yang J."/>
        </authorList>
    </citation>
    <scope>NUCLEOTIDE SEQUENCE [LARGE SCALE GENOMIC DNA]</scope>
    <source>
        <strain evidence="1 2">LMG 22958</strain>
    </source>
</reference>
<proteinExistence type="predicted"/>
<dbReference type="Proteomes" id="UP000478837">
    <property type="component" value="Unassembled WGS sequence"/>
</dbReference>
<dbReference type="InterPro" id="IPR003738">
    <property type="entry name" value="SRAP"/>
</dbReference>
<dbReference type="RefSeq" id="WP_163109138.1">
    <property type="nucleotide sequence ID" value="NZ_JAAAWP010000001.1"/>
</dbReference>